<evidence type="ECO:0000313" key="1">
    <source>
        <dbReference type="EMBL" id="MDF9407766.1"/>
    </source>
</evidence>
<name>A0A9X4JV68_9FIRM</name>
<evidence type="ECO:0000313" key="2">
    <source>
        <dbReference type="Proteomes" id="UP001154312"/>
    </source>
</evidence>
<keyword evidence="2" id="KW-1185">Reference proteome</keyword>
<comment type="caution">
    <text evidence="1">The sequence shown here is derived from an EMBL/GenBank/DDBJ whole genome shotgun (WGS) entry which is preliminary data.</text>
</comment>
<sequence>MLLDRNDEEREKIKKEWKNAPKAIKFGKDDWSDYKDDEKIFNEKYQKEIIE</sequence>
<reference evidence="1" key="1">
    <citation type="submission" date="2022-02" db="EMBL/GenBank/DDBJ databases">
        <authorList>
            <person name="Leng L."/>
        </authorList>
    </citation>
    <scope>NUCLEOTIDE SEQUENCE</scope>
    <source>
        <strain evidence="1">JI</strain>
    </source>
</reference>
<proteinExistence type="predicted"/>
<dbReference type="RefSeq" id="WP_277443005.1">
    <property type="nucleotide sequence ID" value="NZ_JAKOAV010000006.1"/>
</dbReference>
<dbReference type="Proteomes" id="UP001154312">
    <property type="component" value="Unassembled WGS sequence"/>
</dbReference>
<accession>A0A9X4JV68</accession>
<dbReference type="AlphaFoldDB" id="A0A9X4JV68"/>
<organism evidence="1 2">
    <name type="scientific">Pelotomaculum isophthalicicum JI</name>
    <dbReference type="NCBI Taxonomy" id="947010"/>
    <lineage>
        <taxon>Bacteria</taxon>
        <taxon>Bacillati</taxon>
        <taxon>Bacillota</taxon>
        <taxon>Clostridia</taxon>
        <taxon>Eubacteriales</taxon>
        <taxon>Desulfotomaculaceae</taxon>
        <taxon>Pelotomaculum</taxon>
    </lineage>
</organism>
<protein>
    <submittedName>
        <fullName evidence="1">Uncharacterized protein</fullName>
    </submittedName>
</protein>
<gene>
    <name evidence="1" type="ORF">L7E55_05235</name>
</gene>
<dbReference type="EMBL" id="JAKOAV010000006">
    <property type="protein sequence ID" value="MDF9407766.1"/>
    <property type="molecule type" value="Genomic_DNA"/>
</dbReference>